<protein>
    <submittedName>
        <fullName evidence="2">Uncharacterized protein</fullName>
    </submittedName>
</protein>
<reference evidence="3" key="1">
    <citation type="submission" date="2016-04" db="EMBL/GenBank/DDBJ databases">
        <authorList>
            <person name="Quiroz-Castaneda R.E."/>
            <person name="Martinez-Ocampo F."/>
        </authorList>
    </citation>
    <scope>NUCLEOTIDE SEQUENCE [LARGE SCALE GENOMIC DNA]</scope>
    <source>
        <strain evidence="3">INIFAP01</strain>
    </source>
</reference>
<accession>A0A1A9QDM7</accession>
<name>A0A1A9QDM7_9MOLU</name>
<evidence type="ECO:0000313" key="3">
    <source>
        <dbReference type="Proteomes" id="UP000077623"/>
    </source>
</evidence>
<evidence type="ECO:0000313" key="2">
    <source>
        <dbReference type="EMBL" id="OAL09800.1"/>
    </source>
</evidence>
<dbReference type="Proteomes" id="UP000077623">
    <property type="component" value="Unassembled WGS sequence"/>
</dbReference>
<proteinExistence type="predicted"/>
<dbReference type="RefSeq" id="WP_187150652.1">
    <property type="nucleotide sequence ID" value="NZ_LWUJ01000014.1"/>
</dbReference>
<organism evidence="2 3">
    <name type="scientific">Candidatus Mycoplasma haematobovis</name>
    <dbReference type="NCBI Taxonomy" id="432608"/>
    <lineage>
        <taxon>Bacteria</taxon>
        <taxon>Bacillati</taxon>
        <taxon>Mycoplasmatota</taxon>
        <taxon>Mollicutes</taxon>
        <taxon>Mycoplasmataceae</taxon>
        <taxon>Mycoplasma</taxon>
    </lineage>
</organism>
<feature type="region of interest" description="Disordered" evidence="1">
    <location>
        <begin position="73"/>
        <end position="106"/>
    </location>
</feature>
<keyword evidence="3" id="KW-1185">Reference proteome</keyword>
<feature type="compositionally biased region" description="Basic and acidic residues" evidence="1">
    <location>
        <begin position="96"/>
        <end position="106"/>
    </location>
</feature>
<dbReference type="AlphaFoldDB" id="A0A1A9QDM7"/>
<sequence length="156" mass="17349">MTISPSLITNISLGSIGLATVGGVVYGSYELLKHDPREVKEFLQVKKRALLSTNGNDDEQAWKDNWSKYIINNTPKPATPSEVGDSAISQPSSAPKETKKDVWDLEGWEKHKSKSDTVPTIFKTTCEQKSKEKVNGIWADTFKQVVDYCTKEIDGD</sequence>
<gene>
    <name evidence="2" type="ORF">A6V39_05075</name>
</gene>
<comment type="caution">
    <text evidence="2">The sequence shown here is derived from an EMBL/GenBank/DDBJ whole genome shotgun (WGS) entry which is preliminary data.</text>
</comment>
<dbReference type="STRING" id="432608.A6V39_05075"/>
<dbReference type="EMBL" id="LWUJ01000014">
    <property type="protein sequence ID" value="OAL09800.1"/>
    <property type="molecule type" value="Genomic_DNA"/>
</dbReference>
<evidence type="ECO:0000256" key="1">
    <source>
        <dbReference type="SAM" id="MobiDB-lite"/>
    </source>
</evidence>